<name>A0A1Q5T260_9EURO</name>
<organism evidence="1 2">
    <name type="scientific">Penicillium subrubescens</name>
    <dbReference type="NCBI Taxonomy" id="1316194"/>
    <lineage>
        <taxon>Eukaryota</taxon>
        <taxon>Fungi</taxon>
        <taxon>Dikarya</taxon>
        <taxon>Ascomycota</taxon>
        <taxon>Pezizomycotina</taxon>
        <taxon>Eurotiomycetes</taxon>
        <taxon>Eurotiomycetidae</taxon>
        <taxon>Eurotiales</taxon>
        <taxon>Aspergillaceae</taxon>
        <taxon>Penicillium</taxon>
    </lineage>
</organism>
<protein>
    <submittedName>
        <fullName evidence="1">Uncharacterized protein</fullName>
    </submittedName>
</protein>
<reference evidence="1 2" key="1">
    <citation type="submission" date="2016-10" db="EMBL/GenBank/DDBJ databases">
        <title>Genome sequence of the ascomycete fungus Penicillium subrubescens.</title>
        <authorList>
            <person name="De Vries R.P."/>
            <person name="Peng M."/>
            <person name="Dilokpimol A."/>
            <person name="Hilden K."/>
            <person name="Makela M.R."/>
            <person name="Grigoriev I."/>
            <person name="Riley R."/>
            <person name="Granchi Z."/>
        </authorList>
    </citation>
    <scope>NUCLEOTIDE SEQUENCE [LARGE SCALE GENOMIC DNA]</scope>
    <source>
        <strain evidence="1 2">CBS 132785</strain>
    </source>
</reference>
<keyword evidence="2" id="KW-1185">Reference proteome</keyword>
<accession>A0A1Q5T260</accession>
<evidence type="ECO:0000313" key="2">
    <source>
        <dbReference type="Proteomes" id="UP000186955"/>
    </source>
</evidence>
<gene>
    <name evidence="1" type="ORF">PENSUB_11604</name>
</gene>
<dbReference type="EMBL" id="MNBE01000719">
    <property type="protein sequence ID" value="OKO94337.1"/>
    <property type="molecule type" value="Genomic_DNA"/>
</dbReference>
<dbReference type="AlphaFoldDB" id="A0A1Q5T260"/>
<evidence type="ECO:0000313" key="1">
    <source>
        <dbReference type="EMBL" id="OKO94337.1"/>
    </source>
</evidence>
<dbReference type="Proteomes" id="UP000186955">
    <property type="component" value="Unassembled WGS sequence"/>
</dbReference>
<sequence>MKEFHTADCTLTPQQRRSQFQAKFDRHVDIDVIANKDPSVAFGDMPEFTRVSKDSWHYKFCETKVKIDLHKPPPPQPPLRIIWAKGLPWFVVYKAF</sequence>
<proteinExistence type="predicted"/>
<comment type="caution">
    <text evidence="1">The sequence shown here is derived from an EMBL/GenBank/DDBJ whole genome shotgun (WGS) entry which is preliminary data.</text>
</comment>